<keyword evidence="1" id="KW-1015">Disulfide bond</keyword>
<evidence type="ECO:0000256" key="3">
    <source>
        <dbReference type="SAM" id="Phobius"/>
    </source>
</evidence>
<dbReference type="EMBL" id="AMQM01000843">
    <property type="status" value="NOT_ANNOTATED_CDS"/>
    <property type="molecule type" value="Genomic_DNA"/>
</dbReference>
<dbReference type="GO" id="GO:0016020">
    <property type="term" value="C:membrane"/>
    <property type="evidence" value="ECO:0007669"/>
    <property type="project" value="InterPro"/>
</dbReference>
<feature type="transmembrane region" description="Helical" evidence="3">
    <location>
        <begin position="244"/>
        <end position="265"/>
    </location>
</feature>
<name>T1ERM8_HELRO</name>
<feature type="domain" description="SRCR" evidence="5">
    <location>
        <begin position="31"/>
        <end position="130"/>
    </location>
</feature>
<dbReference type="RefSeq" id="XP_009019726.1">
    <property type="nucleotide sequence ID" value="XM_009021478.1"/>
</dbReference>
<organism evidence="7 8">
    <name type="scientific">Helobdella robusta</name>
    <name type="common">Californian leech</name>
    <dbReference type="NCBI Taxonomy" id="6412"/>
    <lineage>
        <taxon>Eukaryota</taxon>
        <taxon>Metazoa</taxon>
        <taxon>Spiralia</taxon>
        <taxon>Lophotrochozoa</taxon>
        <taxon>Annelida</taxon>
        <taxon>Clitellata</taxon>
        <taxon>Hirudinea</taxon>
        <taxon>Rhynchobdellida</taxon>
        <taxon>Glossiphoniidae</taxon>
        <taxon>Helobdella</taxon>
    </lineage>
</organism>
<protein>
    <recommendedName>
        <fullName evidence="5">SRCR domain-containing protein</fullName>
    </recommendedName>
</protein>
<keyword evidence="3" id="KW-1133">Transmembrane helix</keyword>
<dbReference type="Gene3D" id="3.10.250.10">
    <property type="entry name" value="SRCR-like domain"/>
    <property type="match status" value="1"/>
</dbReference>
<dbReference type="InParanoid" id="T1ERM8"/>
<keyword evidence="3" id="KW-0472">Membrane</keyword>
<evidence type="ECO:0000313" key="7">
    <source>
        <dbReference type="EnsemblMetazoa" id="HelroP161573"/>
    </source>
</evidence>
<dbReference type="Proteomes" id="UP000015101">
    <property type="component" value="Unassembled WGS sequence"/>
</dbReference>
<dbReference type="KEGG" id="hro:HELRODRAFT_161573"/>
<sequence>MTWMMPTTLACIQTLLMHLSNLPPGVRCHNIRLKNMGRGEGVAEYGYLEVQKNAKSWLKVCADNWKEKDEVEVCNWLEMSAGVNFHDKFKLETTSPVIGVDRDDLFSNDSYRKLHEDVCKSNSLVMVFCNDTKFDKPILIEIQKFGANITLYPSAEIPAYDLTIFIKPLSANSYTYQTSVQTDLALDQYKLMFGPAGNRCFNYHKTKVDSEWTNLKLLMQPLSAAFVMDREHVPLSFFNTSTGVLVFTIIVFIVVALLVSLLFDWRPVASTIRSKFRSNYNEAGLPSQKFNSIRISKKKMSRGGQTTTRGLVQKKVVSVRHYDQKKSNKS</sequence>
<dbReference type="EMBL" id="KB096742">
    <property type="protein sequence ID" value="ESO02318.1"/>
    <property type="molecule type" value="Genomic_DNA"/>
</dbReference>
<accession>T1ERM8</accession>
<dbReference type="InterPro" id="IPR036772">
    <property type="entry name" value="SRCR-like_dom_sf"/>
</dbReference>
<reference evidence="7" key="3">
    <citation type="submission" date="2015-06" db="UniProtKB">
        <authorList>
            <consortium name="EnsemblMetazoa"/>
        </authorList>
    </citation>
    <scope>IDENTIFICATION</scope>
</reference>
<comment type="caution">
    <text evidence="2">Lacks conserved residue(s) required for the propagation of feature annotation.</text>
</comment>
<evidence type="ECO:0000313" key="8">
    <source>
        <dbReference type="Proteomes" id="UP000015101"/>
    </source>
</evidence>
<feature type="chain" id="PRO_5010979984" description="SRCR domain-containing protein" evidence="4">
    <location>
        <begin position="29"/>
        <end position="330"/>
    </location>
</feature>
<evidence type="ECO:0000256" key="1">
    <source>
        <dbReference type="ARBA" id="ARBA00023157"/>
    </source>
</evidence>
<dbReference type="SUPFAM" id="SSF56487">
    <property type="entry name" value="SRCR-like"/>
    <property type="match status" value="1"/>
</dbReference>
<dbReference type="AlphaFoldDB" id="T1ERM8"/>
<reference evidence="6 8" key="2">
    <citation type="journal article" date="2013" name="Nature">
        <title>Insights into bilaterian evolution from three spiralian genomes.</title>
        <authorList>
            <person name="Simakov O."/>
            <person name="Marletaz F."/>
            <person name="Cho S.J."/>
            <person name="Edsinger-Gonzales E."/>
            <person name="Havlak P."/>
            <person name="Hellsten U."/>
            <person name="Kuo D.H."/>
            <person name="Larsson T."/>
            <person name="Lv J."/>
            <person name="Arendt D."/>
            <person name="Savage R."/>
            <person name="Osoegawa K."/>
            <person name="de Jong P."/>
            <person name="Grimwood J."/>
            <person name="Chapman J.A."/>
            <person name="Shapiro H."/>
            <person name="Aerts A."/>
            <person name="Otillar R.P."/>
            <person name="Terry A.Y."/>
            <person name="Boore J.L."/>
            <person name="Grigoriev I.V."/>
            <person name="Lindberg D.R."/>
            <person name="Seaver E.C."/>
            <person name="Weisblat D.A."/>
            <person name="Putnam N.H."/>
            <person name="Rokhsar D.S."/>
        </authorList>
    </citation>
    <scope>NUCLEOTIDE SEQUENCE</scope>
</reference>
<reference evidence="8" key="1">
    <citation type="submission" date="2012-12" db="EMBL/GenBank/DDBJ databases">
        <authorList>
            <person name="Hellsten U."/>
            <person name="Grimwood J."/>
            <person name="Chapman J.A."/>
            <person name="Shapiro H."/>
            <person name="Aerts A."/>
            <person name="Otillar R.P."/>
            <person name="Terry A.Y."/>
            <person name="Boore J.L."/>
            <person name="Simakov O."/>
            <person name="Marletaz F."/>
            <person name="Cho S.-J."/>
            <person name="Edsinger-Gonzales E."/>
            <person name="Havlak P."/>
            <person name="Kuo D.-H."/>
            <person name="Larsson T."/>
            <person name="Lv J."/>
            <person name="Arendt D."/>
            <person name="Savage R."/>
            <person name="Osoegawa K."/>
            <person name="de Jong P."/>
            <person name="Lindberg D.R."/>
            <person name="Seaver E.C."/>
            <person name="Weisblat D.A."/>
            <person name="Putnam N.H."/>
            <person name="Grigoriev I.V."/>
            <person name="Rokhsar D.S."/>
        </authorList>
    </citation>
    <scope>NUCLEOTIDE SEQUENCE</scope>
</reference>
<proteinExistence type="predicted"/>
<dbReference type="HOGENOM" id="CLU_842722_0_0_1"/>
<dbReference type="CTD" id="20199228"/>
<evidence type="ECO:0000313" key="6">
    <source>
        <dbReference type="EMBL" id="ESO02318.1"/>
    </source>
</evidence>
<dbReference type="GeneID" id="20199228"/>
<keyword evidence="8" id="KW-1185">Reference proteome</keyword>
<dbReference type="PROSITE" id="PS50287">
    <property type="entry name" value="SRCR_2"/>
    <property type="match status" value="1"/>
</dbReference>
<keyword evidence="3" id="KW-0812">Transmembrane</keyword>
<dbReference type="InterPro" id="IPR001190">
    <property type="entry name" value="SRCR"/>
</dbReference>
<evidence type="ECO:0000259" key="5">
    <source>
        <dbReference type="PROSITE" id="PS50287"/>
    </source>
</evidence>
<gene>
    <name evidence="7" type="primary">20199228</name>
    <name evidence="6" type="ORF">HELRODRAFT_161573</name>
</gene>
<keyword evidence="4" id="KW-0732">Signal</keyword>
<evidence type="ECO:0000256" key="4">
    <source>
        <dbReference type="SAM" id="SignalP"/>
    </source>
</evidence>
<evidence type="ECO:0000256" key="2">
    <source>
        <dbReference type="PROSITE-ProRule" id="PRU00196"/>
    </source>
</evidence>
<dbReference type="EnsemblMetazoa" id="HelroT161573">
    <property type="protein sequence ID" value="HelroP161573"/>
    <property type="gene ID" value="HelroG161573"/>
</dbReference>
<feature type="signal peptide" evidence="4">
    <location>
        <begin position="1"/>
        <end position="28"/>
    </location>
</feature>